<protein>
    <recommendedName>
        <fullName evidence="1">Pyrrolo-quinoline quinone repeat domain-containing protein</fullName>
    </recommendedName>
</protein>
<feature type="domain" description="Pyrrolo-quinoline quinone repeat" evidence="1">
    <location>
        <begin position="3"/>
        <end position="154"/>
    </location>
</feature>
<dbReference type="Pfam" id="PF13360">
    <property type="entry name" value="PQQ_2"/>
    <property type="match status" value="1"/>
</dbReference>
<dbReference type="SUPFAM" id="SSF50998">
    <property type="entry name" value="Quinoprotein alcohol dehydrogenase-like"/>
    <property type="match status" value="1"/>
</dbReference>
<dbReference type="InterPro" id="IPR015943">
    <property type="entry name" value="WD40/YVTN_repeat-like_dom_sf"/>
</dbReference>
<evidence type="ECO:0000259" key="1">
    <source>
        <dbReference type="Pfam" id="PF13360"/>
    </source>
</evidence>
<gene>
    <name evidence="2" type="ORF">E6W36_11250</name>
</gene>
<evidence type="ECO:0000313" key="3">
    <source>
        <dbReference type="Proteomes" id="UP000298714"/>
    </source>
</evidence>
<dbReference type="InterPro" id="IPR018391">
    <property type="entry name" value="PQQ_b-propeller_rpt"/>
</dbReference>
<dbReference type="InterPro" id="IPR011047">
    <property type="entry name" value="Quinoprotein_ADH-like_sf"/>
</dbReference>
<evidence type="ECO:0000313" key="2">
    <source>
        <dbReference type="EMBL" id="QCI79875.1"/>
    </source>
</evidence>
<dbReference type="AlphaFoldDB" id="A0A4D7C7E2"/>
<dbReference type="Proteomes" id="UP000298714">
    <property type="component" value="Chromosome"/>
</dbReference>
<proteinExistence type="predicted"/>
<keyword evidence="3" id="KW-1185">Reference proteome</keyword>
<reference evidence="3" key="1">
    <citation type="submission" date="2019-04" db="EMBL/GenBank/DDBJ databases">
        <title>Complete genome sequence of Sphingomonas sp. W1-2-3.</title>
        <authorList>
            <person name="Im W.T."/>
        </authorList>
    </citation>
    <scope>NUCLEOTIDE SEQUENCE [LARGE SCALE GENOMIC DNA]</scope>
    <source>
        <strain evidence="3">W1-2-3</strain>
    </source>
</reference>
<accession>A0A4D7C7E2</accession>
<dbReference type="SMART" id="SM00564">
    <property type="entry name" value="PQQ"/>
    <property type="match status" value="3"/>
</dbReference>
<dbReference type="Gene3D" id="2.130.10.10">
    <property type="entry name" value="YVTN repeat-like/Quinoprotein amine dehydrogenase"/>
    <property type="match status" value="1"/>
</dbReference>
<name>A0A4D7C7E2_9SPHN</name>
<dbReference type="PANTHER" id="PTHR34512:SF30">
    <property type="entry name" value="OUTER MEMBRANE PROTEIN ASSEMBLY FACTOR BAMB"/>
    <property type="match status" value="1"/>
</dbReference>
<dbReference type="EMBL" id="CP039704">
    <property type="protein sequence ID" value="QCI79875.1"/>
    <property type="molecule type" value="Genomic_DNA"/>
</dbReference>
<organism evidence="2 3">
    <name type="scientific">Hankyongella ginsenosidimutans</name>
    <dbReference type="NCBI Taxonomy" id="1763828"/>
    <lineage>
        <taxon>Bacteria</taxon>
        <taxon>Pseudomonadati</taxon>
        <taxon>Pseudomonadota</taxon>
        <taxon>Alphaproteobacteria</taxon>
        <taxon>Sphingomonadales</taxon>
        <taxon>Sphingomonadaceae</taxon>
        <taxon>Hankyongella</taxon>
    </lineage>
</organism>
<dbReference type="InterPro" id="IPR002372">
    <property type="entry name" value="PQQ_rpt_dom"/>
</dbReference>
<sequence>MTIDNQLYALSADKGEQLWDSSGLVESAGLLGIGAPAVTAESVVVGYSSGELNALRVENGRTTWQDSLSRTTRLTALADLTDIDGSPVIDRGRVFAVGHAGRMAAIDLATGQRVWEQNIGGTSTPWVAGDYIYVVSNEGQVFCLTRSDGKVRWVTQLQQFRNVESAKASCAGRGLCSAATGWCCFHRTATWRPSRPTPAKSSRSTA</sequence>
<dbReference type="KEGG" id="hgn:E6W36_11250"/>
<dbReference type="PANTHER" id="PTHR34512">
    <property type="entry name" value="CELL SURFACE PROTEIN"/>
    <property type="match status" value="1"/>
</dbReference>